<organism evidence="2 3">
    <name type="scientific">Aquilegia coerulea</name>
    <name type="common">Rocky mountain columbine</name>
    <dbReference type="NCBI Taxonomy" id="218851"/>
    <lineage>
        <taxon>Eukaryota</taxon>
        <taxon>Viridiplantae</taxon>
        <taxon>Streptophyta</taxon>
        <taxon>Embryophyta</taxon>
        <taxon>Tracheophyta</taxon>
        <taxon>Spermatophyta</taxon>
        <taxon>Magnoliopsida</taxon>
        <taxon>Ranunculales</taxon>
        <taxon>Ranunculaceae</taxon>
        <taxon>Thalictroideae</taxon>
        <taxon>Aquilegia</taxon>
    </lineage>
</organism>
<evidence type="ECO:0000259" key="1">
    <source>
        <dbReference type="Pfam" id="PF01789"/>
    </source>
</evidence>
<dbReference type="InterPro" id="IPR002683">
    <property type="entry name" value="PsbP_C"/>
</dbReference>
<dbReference type="EMBL" id="KZ305125">
    <property type="protein sequence ID" value="PIA25671.1"/>
    <property type="molecule type" value="Genomic_DNA"/>
</dbReference>
<sequence length="274" mass="30727">LLASRKEANLKRMAPVSSLCSQSKQTQIWDSTASSQFQRVKRCRNPFVVHMNNKKQLEHSSICLDSVCLEEKEEGLKKNWSTKRREALFQTAFAAFSLPAIFSNALAESSGVEGFLVYTDDAKKFKILIPTGWFVGEGKSDGIRSLTAFYPEEESSTNVSVLVSGLGADYTKLESFGKVEEFAETLVSGLDRSWQNPPGVAAKLLSAKASKGMYYIEYSLQKPGESSRHIYSVLGMQSSQWYNKLYTVTGQFMENESEKYRSKIEKAVSSFMFI</sequence>
<feature type="non-terminal residue" evidence="2">
    <location>
        <position position="1"/>
    </location>
</feature>
<dbReference type="GO" id="GO:0019898">
    <property type="term" value="C:extrinsic component of membrane"/>
    <property type="evidence" value="ECO:0007669"/>
    <property type="project" value="InterPro"/>
</dbReference>
<evidence type="ECO:0000313" key="3">
    <source>
        <dbReference type="Proteomes" id="UP000230069"/>
    </source>
</evidence>
<dbReference type="GO" id="GO:0015979">
    <property type="term" value="P:photosynthesis"/>
    <property type="evidence" value="ECO:0007669"/>
    <property type="project" value="InterPro"/>
</dbReference>
<dbReference type="Proteomes" id="UP000230069">
    <property type="component" value="Unassembled WGS sequence"/>
</dbReference>
<dbReference type="Pfam" id="PF01789">
    <property type="entry name" value="PsbP"/>
    <property type="match status" value="1"/>
</dbReference>
<gene>
    <name evidence="2" type="ORF">AQUCO_10900012v1</name>
</gene>
<dbReference type="AlphaFoldDB" id="A0A2G5C339"/>
<name>A0A2G5C339_AQUCA</name>
<feature type="domain" description="PsbP C-terminal" evidence="1">
    <location>
        <begin position="113"/>
        <end position="272"/>
    </location>
</feature>
<reference evidence="2 3" key="1">
    <citation type="submission" date="2017-09" db="EMBL/GenBank/DDBJ databases">
        <title>WGS assembly of Aquilegia coerulea Goldsmith.</title>
        <authorList>
            <person name="Hodges S."/>
            <person name="Kramer E."/>
            <person name="Nordborg M."/>
            <person name="Tomkins J."/>
            <person name="Borevitz J."/>
            <person name="Derieg N."/>
            <person name="Yan J."/>
            <person name="Mihaltcheva S."/>
            <person name="Hayes R.D."/>
            <person name="Rokhsar D."/>
        </authorList>
    </citation>
    <scope>NUCLEOTIDE SEQUENCE [LARGE SCALE GENOMIC DNA]</scope>
    <source>
        <strain evidence="3">cv. Goldsmith</strain>
    </source>
</reference>
<keyword evidence="3" id="KW-1185">Reference proteome</keyword>
<dbReference type="GO" id="GO:0009654">
    <property type="term" value="C:photosystem II oxygen evolving complex"/>
    <property type="evidence" value="ECO:0007669"/>
    <property type="project" value="InterPro"/>
</dbReference>
<dbReference type="OrthoDB" id="2013293at2759"/>
<dbReference type="SUPFAM" id="SSF55724">
    <property type="entry name" value="Mog1p/PsbP-like"/>
    <property type="match status" value="1"/>
</dbReference>
<proteinExistence type="predicted"/>
<accession>A0A2G5C339</accession>
<protein>
    <recommendedName>
        <fullName evidence="1">PsbP C-terminal domain-containing protein</fullName>
    </recommendedName>
</protein>
<dbReference type="Gene3D" id="3.40.1000.10">
    <property type="entry name" value="Mog1/PsbP, alpha/beta/alpha sandwich"/>
    <property type="match status" value="1"/>
</dbReference>
<dbReference type="InterPro" id="IPR016123">
    <property type="entry name" value="Mog1/PsbP_a/b/a-sand"/>
</dbReference>
<dbReference type="PANTHER" id="PTHR31407:SF17">
    <property type="entry name" value="PSBP DOMAIN-CONTAINING PROTEIN 3, CHLOROPLASTIC"/>
    <property type="match status" value="1"/>
</dbReference>
<dbReference type="PANTHER" id="PTHR31407">
    <property type="match status" value="1"/>
</dbReference>
<evidence type="ECO:0000313" key="2">
    <source>
        <dbReference type="EMBL" id="PIA25671.1"/>
    </source>
</evidence>
<dbReference type="GO" id="GO:0005509">
    <property type="term" value="F:calcium ion binding"/>
    <property type="evidence" value="ECO:0007669"/>
    <property type="project" value="InterPro"/>
</dbReference>